<sequence>MELEEYERITDAAVSAFLEEHFRSLEHAPPILWQYTDLAGLQGILTNRRIWATHIRFLNDPNEGLHTLDLLRERFEREDQPAGVRFLSHAIEVTRAGTYLACFSSDSDRLSQWRAYARDGEGFAIGMDLRAVPSHEDVGVPQNVCGGPFVVRVEYDARAKDRAFDALFDIGGMRMLPEPLRRDPKFQAIAAGAVLRMAHFCAVTFKHQAYEEEQEWRLVWLGPCVDKAPPGAKPTFAQQSYSKGHPDLPLRFRPTKYGLAPYLDWRLEPPSVAPSGNPPGPVIKQVVLGPKSTAETAFAIPAFLDCTGHDVEIRKSEASYR</sequence>
<dbReference type="Pfam" id="PF11185">
    <property type="entry name" value="DUF2971"/>
    <property type="match status" value="1"/>
</dbReference>
<protein>
    <recommendedName>
        <fullName evidence="3">DUF2971 domain-containing protein</fullName>
    </recommendedName>
</protein>
<proteinExistence type="predicted"/>
<dbReference type="Proteomes" id="UP000034883">
    <property type="component" value="Chromosome"/>
</dbReference>
<dbReference type="EMBL" id="CP011125">
    <property type="protein sequence ID" value="AKF08679.1"/>
    <property type="molecule type" value="Genomic_DNA"/>
</dbReference>
<gene>
    <name evidence="1" type="ORF">DB32_005828</name>
</gene>
<evidence type="ECO:0000313" key="1">
    <source>
        <dbReference type="EMBL" id="AKF08679.1"/>
    </source>
</evidence>
<dbReference type="RefSeq" id="WP_053235792.1">
    <property type="nucleotide sequence ID" value="NZ_CP011125.1"/>
</dbReference>
<dbReference type="KEGG" id="samy:DB32_005828"/>
<dbReference type="OrthoDB" id="9795560at2"/>
<accession>A0A0F6SGH0</accession>
<keyword evidence="2" id="KW-1185">Reference proteome</keyword>
<evidence type="ECO:0008006" key="3">
    <source>
        <dbReference type="Google" id="ProtNLM"/>
    </source>
</evidence>
<name>A0A0F6SGH0_9BACT</name>
<dbReference type="InterPro" id="IPR021352">
    <property type="entry name" value="DUF2971"/>
</dbReference>
<evidence type="ECO:0000313" key="2">
    <source>
        <dbReference type="Proteomes" id="UP000034883"/>
    </source>
</evidence>
<reference evidence="1 2" key="1">
    <citation type="submission" date="2015-03" db="EMBL/GenBank/DDBJ databases">
        <title>Genome assembly of Sandaracinus amylolyticus DSM 53668.</title>
        <authorList>
            <person name="Sharma G."/>
            <person name="Subramanian S."/>
        </authorList>
    </citation>
    <scope>NUCLEOTIDE SEQUENCE [LARGE SCALE GENOMIC DNA]</scope>
    <source>
        <strain evidence="1 2">DSM 53668</strain>
    </source>
</reference>
<dbReference type="STRING" id="927083.DB32_005828"/>
<organism evidence="1 2">
    <name type="scientific">Sandaracinus amylolyticus</name>
    <dbReference type="NCBI Taxonomy" id="927083"/>
    <lineage>
        <taxon>Bacteria</taxon>
        <taxon>Pseudomonadati</taxon>
        <taxon>Myxococcota</taxon>
        <taxon>Polyangia</taxon>
        <taxon>Polyangiales</taxon>
        <taxon>Sandaracinaceae</taxon>
        <taxon>Sandaracinus</taxon>
    </lineage>
</organism>
<dbReference type="AlphaFoldDB" id="A0A0F6SGH0"/>